<gene>
    <name evidence="3" type="ORF">N7541_000098</name>
</gene>
<evidence type="ECO:0000256" key="1">
    <source>
        <dbReference type="SAM" id="Coils"/>
    </source>
</evidence>
<organism evidence="3 4">
    <name type="scientific">Penicillium brevicompactum</name>
    <dbReference type="NCBI Taxonomy" id="5074"/>
    <lineage>
        <taxon>Eukaryota</taxon>
        <taxon>Fungi</taxon>
        <taxon>Dikarya</taxon>
        <taxon>Ascomycota</taxon>
        <taxon>Pezizomycotina</taxon>
        <taxon>Eurotiomycetes</taxon>
        <taxon>Eurotiomycetidae</taxon>
        <taxon>Eurotiales</taxon>
        <taxon>Aspergillaceae</taxon>
        <taxon>Penicillium</taxon>
    </lineage>
</organism>
<evidence type="ECO:0000313" key="4">
    <source>
        <dbReference type="Proteomes" id="UP001148299"/>
    </source>
</evidence>
<keyword evidence="1" id="KW-0175">Coiled coil</keyword>
<evidence type="ECO:0000313" key="3">
    <source>
        <dbReference type="EMBL" id="KAJ5366157.1"/>
    </source>
</evidence>
<reference evidence="3" key="1">
    <citation type="submission" date="2022-12" db="EMBL/GenBank/DDBJ databases">
        <authorList>
            <person name="Petersen C."/>
        </authorList>
    </citation>
    <scope>NUCLEOTIDE SEQUENCE</scope>
    <source>
        <strain evidence="3">IBT 35675</strain>
    </source>
</reference>
<accession>A0A9W9RTG4</accession>
<protein>
    <submittedName>
        <fullName evidence="3">Uncharacterized protein</fullName>
    </submittedName>
</protein>
<dbReference type="AlphaFoldDB" id="A0A9W9RTG4"/>
<keyword evidence="4" id="KW-1185">Reference proteome</keyword>
<proteinExistence type="predicted"/>
<dbReference type="Proteomes" id="UP001148299">
    <property type="component" value="Unassembled WGS sequence"/>
</dbReference>
<feature type="compositionally biased region" description="Basic and acidic residues" evidence="2">
    <location>
        <begin position="59"/>
        <end position="68"/>
    </location>
</feature>
<feature type="coiled-coil region" evidence="1">
    <location>
        <begin position="77"/>
        <end position="157"/>
    </location>
</feature>
<dbReference type="EMBL" id="JAPZBR010000001">
    <property type="protein sequence ID" value="KAJ5366157.1"/>
    <property type="molecule type" value="Genomic_DNA"/>
</dbReference>
<sequence>MPPTRKPASKARQRAPGLSTSASRIARPLLADTETDPRSSTRQEQLRETFATTSSSQAKKREQEEWSETHRGCLDILGDADDDYQKLSAQVMQQRQEAQQNLQQLRSEHHQAIATNRQLVTERQKALHEKQQCLGKIQRLETDIAQLKQQLETASGQTTEQMISQGIETELETAHGDLMGVATRLWKKIQEQQNKRFGLEFPQSDVMQPPTWTNSNGQFGALDPSTLPGPPLTNAFSLDTQQTQTMPQINQYGALP</sequence>
<feature type="region of interest" description="Disordered" evidence="2">
    <location>
        <begin position="1"/>
        <end position="68"/>
    </location>
</feature>
<name>A0A9W9RTG4_PENBR</name>
<reference evidence="3" key="2">
    <citation type="journal article" date="2023" name="IMA Fungus">
        <title>Comparative genomic study of the Penicillium genus elucidates a diverse pangenome and 15 lateral gene transfer events.</title>
        <authorList>
            <person name="Petersen C."/>
            <person name="Sorensen T."/>
            <person name="Nielsen M.R."/>
            <person name="Sondergaard T.E."/>
            <person name="Sorensen J.L."/>
            <person name="Fitzpatrick D.A."/>
            <person name="Frisvad J.C."/>
            <person name="Nielsen K.L."/>
        </authorList>
    </citation>
    <scope>NUCLEOTIDE SEQUENCE</scope>
    <source>
        <strain evidence="3">IBT 35675</strain>
    </source>
</reference>
<comment type="caution">
    <text evidence="3">The sequence shown here is derived from an EMBL/GenBank/DDBJ whole genome shotgun (WGS) entry which is preliminary data.</text>
</comment>
<feature type="compositionally biased region" description="Basic and acidic residues" evidence="2">
    <location>
        <begin position="35"/>
        <end position="47"/>
    </location>
</feature>
<evidence type="ECO:0000256" key="2">
    <source>
        <dbReference type="SAM" id="MobiDB-lite"/>
    </source>
</evidence>